<evidence type="ECO:0000313" key="1">
    <source>
        <dbReference type="EMBL" id="KAL3750067.1"/>
    </source>
</evidence>
<sequence length="212" mass="23810">MPSTSENLRPRLELDRSAAWIGIKSLIGFLEPPALEEGILESYSIFLDVVLNQSLEAWQDGELEKQRRNFLYFLLHQVPVSSNFSVLTRQKARQIAFLIIHRGYKMNPPSPPFECSYMWGPSLVSSLKDSSLHPSLRQPALDLIQTILVSDAADLISSALSFHTRPSIGRGAIKLNDDEDDDRPAFLPYGVEEEDFGAWGGFSSQNMVVSRE</sequence>
<accession>A0ABD3LJK2</accession>
<protein>
    <submittedName>
        <fullName evidence="1">Uncharacterized protein</fullName>
    </submittedName>
</protein>
<organism evidence="1 2">
    <name type="scientific">Eucalyptus globulus</name>
    <name type="common">Tasmanian blue gum</name>
    <dbReference type="NCBI Taxonomy" id="34317"/>
    <lineage>
        <taxon>Eukaryota</taxon>
        <taxon>Viridiplantae</taxon>
        <taxon>Streptophyta</taxon>
        <taxon>Embryophyta</taxon>
        <taxon>Tracheophyta</taxon>
        <taxon>Spermatophyta</taxon>
        <taxon>Magnoliopsida</taxon>
        <taxon>eudicotyledons</taxon>
        <taxon>Gunneridae</taxon>
        <taxon>Pentapetalae</taxon>
        <taxon>rosids</taxon>
        <taxon>malvids</taxon>
        <taxon>Myrtales</taxon>
        <taxon>Myrtaceae</taxon>
        <taxon>Myrtoideae</taxon>
        <taxon>Eucalypteae</taxon>
        <taxon>Eucalyptus</taxon>
    </lineage>
</organism>
<gene>
    <name evidence="1" type="ORF">ACJRO7_011103</name>
</gene>
<proteinExistence type="predicted"/>
<dbReference type="EMBL" id="JBJKBG010000002">
    <property type="protein sequence ID" value="KAL3750067.1"/>
    <property type="molecule type" value="Genomic_DNA"/>
</dbReference>
<comment type="caution">
    <text evidence="1">The sequence shown here is derived from an EMBL/GenBank/DDBJ whole genome shotgun (WGS) entry which is preliminary data.</text>
</comment>
<reference evidence="1 2" key="1">
    <citation type="submission" date="2024-11" db="EMBL/GenBank/DDBJ databases">
        <title>Chromosome-level genome assembly of Eucalyptus globulus Labill. provides insights into its genome evolution.</title>
        <authorList>
            <person name="Li X."/>
        </authorList>
    </citation>
    <scope>NUCLEOTIDE SEQUENCE [LARGE SCALE GENOMIC DNA]</scope>
    <source>
        <strain evidence="1">CL2024</strain>
        <tissue evidence="1">Fresh tender leaves</tissue>
    </source>
</reference>
<dbReference type="AlphaFoldDB" id="A0ABD3LJK2"/>
<keyword evidence="2" id="KW-1185">Reference proteome</keyword>
<evidence type="ECO:0000313" key="2">
    <source>
        <dbReference type="Proteomes" id="UP001634007"/>
    </source>
</evidence>
<name>A0ABD3LJK2_EUCGL</name>
<dbReference type="Proteomes" id="UP001634007">
    <property type="component" value="Unassembled WGS sequence"/>
</dbReference>